<feature type="domain" description="Cyanophage baseplate Pam3 plug gp18" evidence="1">
    <location>
        <begin position="5"/>
        <end position="110"/>
    </location>
</feature>
<dbReference type="Pfam" id="PF22479">
    <property type="entry name" value="Pam3_gp18"/>
    <property type="match status" value="1"/>
</dbReference>
<comment type="caution">
    <text evidence="2">The sequence shown here is derived from an EMBL/GenBank/DDBJ whole genome shotgun (WGS) entry which is preliminary data.</text>
</comment>
<evidence type="ECO:0000259" key="1">
    <source>
        <dbReference type="Pfam" id="PF22479"/>
    </source>
</evidence>
<dbReference type="RefSeq" id="WP_341415735.1">
    <property type="nucleotide sequence ID" value="NZ_JBBPCC010000006.1"/>
</dbReference>
<dbReference type="InterPro" id="IPR054252">
    <property type="entry name" value="Pam3_gp18"/>
</dbReference>
<reference evidence="2 3" key="1">
    <citation type="submission" date="2024-04" db="EMBL/GenBank/DDBJ databases">
        <title>draft genome sequnece of Paenibacillus filicis.</title>
        <authorList>
            <person name="Kim D.-U."/>
        </authorList>
    </citation>
    <scope>NUCLEOTIDE SEQUENCE [LARGE SCALE GENOMIC DNA]</scope>
    <source>
        <strain evidence="2 3">KACC14197</strain>
    </source>
</reference>
<dbReference type="Proteomes" id="UP001469365">
    <property type="component" value="Unassembled WGS sequence"/>
</dbReference>
<proteinExistence type="predicted"/>
<evidence type="ECO:0000313" key="3">
    <source>
        <dbReference type="Proteomes" id="UP001469365"/>
    </source>
</evidence>
<protein>
    <recommendedName>
        <fullName evidence="1">Cyanophage baseplate Pam3 plug gp18 domain-containing protein</fullName>
    </recommendedName>
</protein>
<accession>A0ABU9DIG1</accession>
<name>A0ABU9DIG1_9BACL</name>
<keyword evidence="3" id="KW-1185">Reference proteome</keyword>
<sequence>MATRIVPLIPGSNQSFNCTLPVDEKNITLGFTFTWNGVGEYWFVSVTDVKNKELMLDAVPLVTGEYPAADILGQYTYMGIGSAAVVPISGAAGIPNLNNLGTDFVLVWTDTLG</sequence>
<dbReference type="EMBL" id="JBBPCC010000006">
    <property type="protein sequence ID" value="MEK8128659.1"/>
    <property type="molecule type" value="Genomic_DNA"/>
</dbReference>
<organism evidence="2 3">
    <name type="scientific">Paenibacillus filicis</name>
    <dbReference type="NCBI Taxonomy" id="669464"/>
    <lineage>
        <taxon>Bacteria</taxon>
        <taxon>Bacillati</taxon>
        <taxon>Bacillota</taxon>
        <taxon>Bacilli</taxon>
        <taxon>Bacillales</taxon>
        <taxon>Paenibacillaceae</taxon>
        <taxon>Paenibacillus</taxon>
    </lineage>
</organism>
<evidence type="ECO:0000313" key="2">
    <source>
        <dbReference type="EMBL" id="MEK8128659.1"/>
    </source>
</evidence>
<gene>
    <name evidence="2" type="ORF">WMW72_12150</name>
</gene>